<dbReference type="CDD" id="cd11586">
    <property type="entry name" value="VbhA_like"/>
    <property type="match status" value="1"/>
</dbReference>
<gene>
    <name evidence="2" type="ORF">A6A20_12370</name>
</gene>
<dbReference type="RefSeq" id="WP_279573833.1">
    <property type="nucleotide sequence ID" value="NZ_LWID01000002.1"/>
</dbReference>
<dbReference type="InterPro" id="IPR041535">
    <property type="entry name" value="VbhA"/>
</dbReference>
<sequence>MISETEKAKRREAVEYAKASVSLEGITLSDSLLKIADKFVNGDLTLEEFGEEYELALQKGL</sequence>
<comment type="caution">
    <text evidence="2">The sequence shown here is derived from an EMBL/GenBank/DDBJ whole genome shotgun (WGS) entry which is preliminary data.</text>
</comment>
<accession>A0A9X4PC06</accession>
<dbReference type="InterPro" id="IPR043038">
    <property type="entry name" value="VbhA_sf"/>
</dbReference>
<evidence type="ECO:0000313" key="2">
    <source>
        <dbReference type="EMBL" id="MDG6896390.1"/>
    </source>
</evidence>
<dbReference type="InterPro" id="IPR033788">
    <property type="entry name" value="VbhA-like"/>
</dbReference>
<protein>
    <recommendedName>
        <fullName evidence="1">Antitoxin VbhA domain-containing protein</fullName>
    </recommendedName>
</protein>
<keyword evidence="3" id="KW-1185">Reference proteome</keyword>
<dbReference type="EMBL" id="LWID01000002">
    <property type="protein sequence ID" value="MDG6896390.1"/>
    <property type="molecule type" value="Genomic_DNA"/>
</dbReference>
<name>A0A9X4PC06_9PAST</name>
<evidence type="ECO:0000313" key="3">
    <source>
        <dbReference type="Proteomes" id="UP001155500"/>
    </source>
</evidence>
<dbReference type="Pfam" id="PF18495">
    <property type="entry name" value="VbhA"/>
    <property type="match status" value="1"/>
</dbReference>
<feature type="domain" description="Antitoxin VbhA" evidence="1">
    <location>
        <begin position="10"/>
        <end position="53"/>
    </location>
</feature>
<proteinExistence type="predicted"/>
<evidence type="ECO:0000259" key="1">
    <source>
        <dbReference type="Pfam" id="PF18495"/>
    </source>
</evidence>
<dbReference type="AlphaFoldDB" id="A0A9X4PC06"/>
<dbReference type="Proteomes" id="UP001155500">
    <property type="component" value="Unassembled WGS sequence"/>
</dbReference>
<dbReference type="Gene3D" id="1.10.8.1050">
    <property type="entry name" value="Antitoxin VbhA-like"/>
    <property type="match status" value="1"/>
</dbReference>
<organism evidence="2 3">
    <name type="scientific">Volucribacter amazonae</name>
    <dbReference type="NCBI Taxonomy" id="256731"/>
    <lineage>
        <taxon>Bacteria</taxon>
        <taxon>Pseudomonadati</taxon>
        <taxon>Pseudomonadota</taxon>
        <taxon>Gammaproteobacteria</taxon>
        <taxon>Pasteurellales</taxon>
        <taxon>Pasteurellaceae</taxon>
        <taxon>Volucribacter</taxon>
    </lineage>
</organism>
<reference evidence="2" key="1">
    <citation type="submission" date="2016-03" db="EMBL/GenBank/DDBJ databases">
        <title>Co-evolution between Pasteurellaceae and their hosts.</title>
        <authorList>
            <person name="Hansen M.J."/>
            <person name="Bojesen A.M."/>
            <person name="Planet P."/>
        </authorList>
    </citation>
    <scope>NUCLEOTIDE SEQUENCE</scope>
    <source>
        <strain evidence="2">146/S8/89</strain>
    </source>
</reference>